<sequence length="126" mass="14822">MDENLFLTRRVMDFRRAFPQLIAQWERQIGNGNLHPDLHFCLVLLDDFPWLSAYLRSLDYRIDFALNAFIVHSDLRKDFVDAAGYDRSLALEWANHELRLMYAALDHSDTVKQNPKAKVYFDICAT</sequence>
<gene>
    <name evidence="1" type="ORF">V1H85_08350</name>
</gene>
<evidence type="ECO:0000313" key="1">
    <source>
        <dbReference type="EMBL" id="MEE1972450.1"/>
    </source>
</evidence>
<dbReference type="EMBL" id="JAZDDF010000002">
    <property type="protein sequence ID" value="MEE1972450.1"/>
    <property type="molecule type" value="Genomic_DNA"/>
</dbReference>
<keyword evidence="2" id="KW-1185">Reference proteome</keyword>
<name>A0ABU7IHS3_9FLAO</name>
<accession>A0ABU7IHS3</accession>
<protein>
    <submittedName>
        <fullName evidence="1">Uncharacterized protein</fullName>
    </submittedName>
</protein>
<organism evidence="1 2">
    <name type="scientific">Maribacter flavus</name>
    <dbReference type="NCBI Taxonomy" id="1658664"/>
    <lineage>
        <taxon>Bacteria</taxon>
        <taxon>Pseudomonadati</taxon>
        <taxon>Bacteroidota</taxon>
        <taxon>Flavobacteriia</taxon>
        <taxon>Flavobacteriales</taxon>
        <taxon>Flavobacteriaceae</taxon>
        <taxon>Maribacter</taxon>
    </lineage>
</organism>
<proteinExistence type="predicted"/>
<evidence type="ECO:0000313" key="2">
    <source>
        <dbReference type="Proteomes" id="UP001343698"/>
    </source>
</evidence>
<dbReference type="Proteomes" id="UP001343698">
    <property type="component" value="Unassembled WGS sequence"/>
</dbReference>
<dbReference type="RefSeq" id="WP_272636516.1">
    <property type="nucleotide sequence ID" value="NZ_JAZDDF010000002.1"/>
</dbReference>
<comment type="caution">
    <text evidence="1">The sequence shown here is derived from an EMBL/GenBank/DDBJ whole genome shotgun (WGS) entry which is preliminary data.</text>
</comment>
<reference evidence="1 2" key="1">
    <citation type="submission" date="2024-01" db="EMBL/GenBank/DDBJ databases">
        <title>Maribacter spp. originated from different algae showed divergent polysaccharides utilization ability.</title>
        <authorList>
            <person name="Wang H."/>
            <person name="Wu Y."/>
        </authorList>
    </citation>
    <scope>NUCLEOTIDE SEQUENCE [LARGE SCALE GENOMIC DNA]</scope>
    <source>
        <strain evidence="1 2">KPT27_14</strain>
    </source>
</reference>